<dbReference type="Pfam" id="PF00121">
    <property type="entry name" value="TIM"/>
    <property type="match status" value="1"/>
</dbReference>
<dbReference type="SUPFAM" id="SSF51351">
    <property type="entry name" value="Triosephosphate isomerase (TIM)"/>
    <property type="match status" value="1"/>
</dbReference>
<dbReference type="PANTHER" id="PTHR21139">
    <property type="entry name" value="TRIOSEPHOSPHATE ISOMERASE"/>
    <property type="match status" value="1"/>
</dbReference>
<dbReference type="PROSITE" id="PS51440">
    <property type="entry name" value="TIM_2"/>
    <property type="match status" value="1"/>
</dbReference>
<dbReference type="Proteomes" id="UP000229381">
    <property type="component" value="Unassembled WGS sequence"/>
</dbReference>
<dbReference type="GO" id="GO:0046166">
    <property type="term" value="P:glyceraldehyde-3-phosphate biosynthetic process"/>
    <property type="evidence" value="ECO:0007669"/>
    <property type="project" value="TreeGrafter"/>
</dbReference>
<protein>
    <recommendedName>
        <fullName evidence="3">Triosephosphate isomerase</fullName>
        <ecNumber evidence="3">5.3.1.1</ecNumber>
    </recommendedName>
</protein>
<organism evidence="4 5">
    <name type="scientific">Candidatus Nealsonbacteria bacterium CG11_big_fil_rev_8_21_14_0_20_39_9</name>
    <dbReference type="NCBI Taxonomy" id="1974715"/>
    <lineage>
        <taxon>Bacteria</taxon>
        <taxon>Candidatus Nealsoniibacteriota</taxon>
    </lineage>
</organism>
<evidence type="ECO:0000313" key="5">
    <source>
        <dbReference type="Proteomes" id="UP000229381"/>
    </source>
</evidence>
<dbReference type="UniPathway" id="UPA00138"/>
<comment type="subcellular location">
    <subcellularLocation>
        <location evidence="3">Cytoplasm</location>
    </subcellularLocation>
</comment>
<comment type="catalytic activity">
    <reaction evidence="3">
        <text>D-glyceraldehyde 3-phosphate = dihydroxyacetone phosphate</text>
        <dbReference type="Rhea" id="RHEA:18585"/>
        <dbReference type="ChEBI" id="CHEBI:57642"/>
        <dbReference type="ChEBI" id="CHEBI:59776"/>
        <dbReference type="EC" id="5.3.1.1"/>
    </reaction>
</comment>
<reference evidence="4 5" key="1">
    <citation type="submission" date="2017-09" db="EMBL/GenBank/DDBJ databases">
        <title>Depth-based differentiation of microbial function through sediment-hosted aquifers and enrichment of novel symbionts in the deep terrestrial subsurface.</title>
        <authorList>
            <person name="Probst A.J."/>
            <person name="Ladd B."/>
            <person name="Jarett J.K."/>
            <person name="Geller-Mcgrath D.E."/>
            <person name="Sieber C.M."/>
            <person name="Emerson J.B."/>
            <person name="Anantharaman K."/>
            <person name="Thomas B.C."/>
            <person name="Malmstrom R."/>
            <person name="Stieglmeier M."/>
            <person name="Klingl A."/>
            <person name="Woyke T."/>
            <person name="Ryan C.M."/>
            <person name="Banfield J.F."/>
        </authorList>
    </citation>
    <scope>NUCLEOTIDE SEQUENCE [LARGE SCALE GENOMIC DNA]</scope>
    <source>
        <strain evidence="4">CG11_big_fil_rev_8_21_14_0_20_39_9</strain>
    </source>
</reference>
<dbReference type="CDD" id="cd00311">
    <property type="entry name" value="TIM"/>
    <property type="match status" value="1"/>
</dbReference>
<dbReference type="InterPro" id="IPR000652">
    <property type="entry name" value="Triosephosphate_isomerase"/>
</dbReference>
<dbReference type="GO" id="GO:0005829">
    <property type="term" value="C:cytosol"/>
    <property type="evidence" value="ECO:0007669"/>
    <property type="project" value="TreeGrafter"/>
</dbReference>
<dbReference type="EMBL" id="PCWI01000046">
    <property type="protein sequence ID" value="PIQ98287.1"/>
    <property type="molecule type" value="Genomic_DNA"/>
</dbReference>
<proteinExistence type="inferred from homology"/>
<evidence type="ECO:0000256" key="1">
    <source>
        <dbReference type="ARBA" id="ARBA00007422"/>
    </source>
</evidence>
<dbReference type="PANTHER" id="PTHR21139:SF42">
    <property type="entry name" value="TRIOSEPHOSPHATE ISOMERASE"/>
    <property type="match status" value="1"/>
</dbReference>
<comment type="pathway">
    <text evidence="3">Carbohydrate degradation; glycolysis; D-glyceraldehyde 3-phosphate from glycerone phosphate: step 1/1.</text>
</comment>
<keyword evidence="3" id="KW-0324">Glycolysis</keyword>
<dbReference type="GO" id="GO:0006094">
    <property type="term" value="P:gluconeogenesis"/>
    <property type="evidence" value="ECO:0007669"/>
    <property type="project" value="UniProtKB-UniPathway"/>
</dbReference>
<keyword evidence="2 3" id="KW-0413">Isomerase</keyword>
<dbReference type="AlphaFoldDB" id="A0A2H0MNN8"/>
<comment type="caution">
    <text evidence="4">The sequence shown here is derived from an EMBL/GenBank/DDBJ whole genome shotgun (WGS) entry which is preliminary data.</text>
</comment>
<dbReference type="InterPro" id="IPR013785">
    <property type="entry name" value="Aldolase_TIM"/>
</dbReference>
<dbReference type="GO" id="GO:0019563">
    <property type="term" value="P:glycerol catabolic process"/>
    <property type="evidence" value="ECO:0007669"/>
    <property type="project" value="TreeGrafter"/>
</dbReference>
<evidence type="ECO:0000256" key="2">
    <source>
        <dbReference type="ARBA" id="ARBA00023235"/>
    </source>
</evidence>
<evidence type="ECO:0000256" key="3">
    <source>
        <dbReference type="RuleBase" id="RU363013"/>
    </source>
</evidence>
<accession>A0A2H0MNN8</accession>
<evidence type="ECO:0000313" key="4">
    <source>
        <dbReference type="EMBL" id="PIQ98287.1"/>
    </source>
</evidence>
<comment type="pathway">
    <text evidence="3">Carbohydrate biosynthesis; gluconeogenesis.</text>
</comment>
<keyword evidence="3" id="KW-0963">Cytoplasm</keyword>
<sequence length="291" mass="32182">MKVPLLKVPARFWELRSQRFTLRDHAKSLPRATLKLVASLKLMVKIIIIANWKMNPATLTEAKRNFEIIKKGVRNIKKVEPVICAPFIFLPVLKATNYLKLGAQDCFLGERGPFTGEVSPKQLKSLGVGYVILGHSERRKHSGELTELVNRKIIAALGAGLKVIFCVGSETKKPGKEMRYQLKTGLKGVKKQDVAKLVFVYEPVWAISTSKNKVVATPQEALKGGLYIRDILGKIFDEETAKKAKIIYGGSVDSSNIRGFIKEGKMAGGLPGAASLDPHEFIRMVKAVDES</sequence>
<comment type="similarity">
    <text evidence="1 3">Belongs to the triosephosphate isomerase family.</text>
</comment>
<dbReference type="GO" id="GO:0006096">
    <property type="term" value="P:glycolytic process"/>
    <property type="evidence" value="ECO:0007669"/>
    <property type="project" value="UniProtKB-UniPathway"/>
</dbReference>
<gene>
    <name evidence="4" type="primary">tpiA</name>
    <name evidence="4" type="ORF">COV64_02030</name>
</gene>
<comment type="subunit">
    <text evidence="3">Homodimer.</text>
</comment>
<dbReference type="Gene3D" id="3.20.20.70">
    <property type="entry name" value="Aldolase class I"/>
    <property type="match status" value="1"/>
</dbReference>
<keyword evidence="3" id="KW-0312">Gluconeogenesis</keyword>
<dbReference type="UniPathway" id="UPA00109">
    <property type="reaction ID" value="UER00189"/>
</dbReference>
<name>A0A2H0MNN8_9BACT</name>
<dbReference type="GO" id="GO:0004807">
    <property type="term" value="F:triose-phosphate isomerase activity"/>
    <property type="evidence" value="ECO:0007669"/>
    <property type="project" value="UniProtKB-EC"/>
</dbReference>
<dbReference type="EC" id="5.3.1.1" evidence="3"/>
<dbReference type="InterPro" id="IPR035990">
    <property type="entry name" value="TIM_sf"/>
</dbReference>